<evidence type="ECO:0000259" key="2">
    <source>
        <dbReference type="Pfam" id="PF04892"/>
    </source>
</evidence>
<feature type="transmembrane region" description="Helical" evidence="1">
    <location>
        <begin position="247"/>
        <end position="268"/>
    </location>
</feature>
<dbReference type="STRING" id="1423776.FD04_GL000196"/>
<organism evidence="3 4">
    <name type="scientific">Secundilactobacillus odoratitofui DSM 19909 = JCM 15043</name>
    <dbReference type="NCBI Taxonomy" id="1423776"/>
    <lineage>
        <taxon>Bacteria</taxon>
        <taxon>Bacillati</taxon>
        <taxon>Bacillota</taxon>
        <taxon>Bacilli</taxon>
        <taxon>Lactobacillales</taxon>
        <taxon>Lactobacillaceae</taxon>
        <taxon>Secundilactobacillus</taxon>
    </lineage>
</organism>
<feature type="transmembrane region" description="Helical" evidence="1">
    <location>
        <begin position="299"/>
        <end position="318"/>
    </location>
</feature>
<accession>A0A0R1LZJ1</accession>
<dbReference type="EMBL" id="AZEE01000027">
    <property type="protein sequence ID" value="KRK98465.1"/>
    <property type="molecule type" value="Genomic_DNA"/>
</dbReference>
<dbReference type="PIRSF" id="PIRSF031578">
    <property type="entry name" value="Uncharacterised_Vanz_RDD-cont"/>
    <property type="match status" value="1"/>
</dbReference>
<sequence length="373" mass="42605">MVYLFDIKMAMIIFPFVALLITFPVLLWHYHRFGAVSRWSILMLYSFIFYLMCAYFLIILPLPSVAEVAKLTTPKYNLQPLMFVRQFIKYSPLQVTNIHTWIATIKSPTVIQPLFNVFLTIPFGFYLRAYFRKSWRQTLLMAFCLSLFFELTQLSGDYGFYPRPYRLFDVDDLLLNTTGGIVGFWLTGWVLPLLPTSEHITERLQIQSRQVSTFRHATALVVDLISLAMVNSGLLIFASLARLTVESVAQPIALFALILVILLPQLAWHQTLGMRLVHLKVTTVGGELAPTKAIITRWLIGYSMFILPAVIGSIAAVIDHTSILYSILGAVMFIYVAIVIIVFGLDLMIDLFRPSHALLFERWSKTRLQSSYA</sequence>
<dbReference type="OrthoDB" id="4822551at2"/>
<reference evidence="3 4" key="1">
    <citation type="journal article" date="2015" name="Genome Announc.">
        <title>Expanding the biotechnology potential of lactobacilli through comparative genomics of 213 strains and associated genera.</title>
        <authorList>
            <person name="Sun Z."/>
            <person name="Harris H.M."/>
            <person name="McCann A."/>
            <person name="Guo C."/>
            <person name="Argimon S."/>
            <person name="Zhang W."/>
            <person name="Yang X."/>
            <person name="Jeffery I.B."/>
            <person name="Cooney J.C."/>
            <person name="Kagawa T.F."/>
            <person name="Liu W."/>
            <person name="Song Y."/>
            <person name="Salvetti E."/>
            <person name="Wrobel A."/>
            <person name="Rasinkangas P."/>
            <person name="Parkhill J."/>
            <person name="Rea M.C."/>
            <person name="O'Sullivan O."/>
            <person name="Ritari J."/>
            <person name="Douillard F.P."/>
            <person name="Paul Ross R."/>
            <person name="Yang R."/>
            <person name="Briner A.E."/>
            <person name="Felis G.E."/>
            <person name="de Vos W.M."/>
            <person name="Barrangou R."/>
            <person name="Klaenhammer T.R."/>
            <person name="Caufield P.W."/>
            <person name="Cui Y."/>
            <person name="Zhang H."/>
            <person name="O'Toole P.W."/>
        </authorList>
    </citation>
    <scope>NUCLEOTIDE SEQUENCE [LARGE SCALE GENOMIC DNA]</scope>
    <source>
        <strain evidence="3 4">DSM 19909</strain>
    </source>
</reference>
<protein>
    <submittedName>
        <fullName evidence="3">VanZ family protein</fullName>
    </submittedName>
</protein>
<keyword evidence="1" id="KW-1133">Transmembrane helix</keyword>
<feature type="transmembrane region" description="Helical" evidence="1">
    <location>
        <begin position="217"/>
        <end position="241"/>
    </location>
</feature>
<evidence type="ECO:0000313" key="3">
    <source>
        <dbReference type="EMBL" id="KRK98465.1"/>
    </source>
</evidence>
<dbReference type="InterPro" id="IPR006976">
    <property type="entry name" value="VanZ-like"/>
</dbReference>
<feature type="transmembrane region" description="Helical" evidence="1">
    <location>
        <begin position="139"/>
        <end position="161"/>
    </location>
</feature>
<feature type="transmembrane region" description="Helical" evidence="1">
    <location>
        <begin position="324"/>
        <end position="345"/>
    </location>
</feature>
<feature type="transmembrane region" description="Helical" evidence="1">
    <location>
        <begin position="173"/>
        <end position="196"/>
    </location>
</feature>
<keyword evidence="4" id="KW-1185">Reference proteome</keyword>
<proteinExistence type="predicted"/>
<dbReference type="Proteomes" id="UP000051160">
    <property type="component" value="Unassembled WGS sequence"/>
</dbReference>
<comment type="caution">
    <text evidence="3">The sequence shown here is derived from an EMBL/GenBank/DDBJ whole genome shotgun (WGS) entry which is preliminary data.</text>
</comment>
<dbReference type="Pfam" id="PF04892">
    <property type="entry name" value="VanZ"/>
    <property type="match status" value="1"/>
</dbReference>
<gene>
    <name evidence="3" type="ORF">FD04_GL000196</name>
</gene>
<dbReference type="PANTHER" id="PTHR36834">
    <property type="entry name" value="MEMBRANE PROTEIN-RELATED"/>
    <property type="match status" value="1"/>
</dbReference>
<feature type="domain" description="VanZ-like" evidence="2">
    <location>
        <begin position="47"/>
        <end position="187"/>
    </location>
</feature>
<evidence type="ECO:0000256" key="1">
    <source>
        <dbReference type="SAM" id="Phobius"/>
    </source>
</evidence>
<feature type="transmembrane region" description="Helical" evidence="1">
    <location>
        <begin position="110"/>
        <end position="127"/>
    </location>
</feature>
<dbReference type="PANTHER" id="PTHR36834:SF1">
    <property type="entry name" value="INTEGRAL MEMBRANE PROTEIN"/>
    <property type="match status" value="1"/>
</dbReference>
<keyword evidence="1" id="KW-0472">Membrane</keyword>
<name>A0A0R1LZJ1_9LACO</name>
<dbReference type="RefSeq" id="WP_054699568.1">
    <property type="nucleotide sequence ID" value="NZ_AZEE01000027.1"/>
</dbReference>
<dbReference type="InterPro" id="IPR021192">
    <property type="entry name" value="UCP031578_Vanz/RDD"/>
</dbReference>
<dbReference type="InterPro" id="IPR053150">
    <property type="entry name" value="Teicoplanin_resist-assoc"/>
</dbReference>
<keyword evidence="1" id="KW-0812">Transmembrane</keyword>
<dbReference type="AlphaFoldDB" id="A0A0R1LZJ1"/>
<feature type="transmembrane region" description="Helical" evidence="1">
    <location>
        <begin position="42"/>
        <end position="62"/>
    </location>
</feature>
<feature type="transmembrane region" description="Helical" evidence="1">
    <location>
        <begin position="12"/>
        <end position="30"/>
    </location>
</feature>
<evidence type="ECO:0000313" key="4">
    <source>
        <dbReference type="Proteomes" id="UP000051160"/>
    </source>
</evidence>
<dbReference type="PATRIC" id="fig|1423776.4.peg.194"/>